<dbReference type="Pfam" id="PF00126">
    <property type="entry name" value="HTH_1"/>
    <property type="match status" value="1"/>
</dbReference>
<dbReference type="AlphaFoldDB" id="A0A843YM19"/>
<comment type="caution">
    <text evidence="6">The sequence shown here is derived from an EMBL/GenBank/DDBJ whole genome shotgun (WGS) entry which is preliminary data.</text>
</comment>
<dbReference type="InterPro" id="IPR036390">
    <property type="entry name" value="WH_DNA-bd_sf"/>
</dbReference>
<dbReference type="InterPro" id="IPR000847">
    <property type="entry name" value="LysR_HTH_N"/>
</dbReference>
<reference evidence="6 7" key="1">
    <citation type="submission" date="2019-10" db="EMBL/GenBank/DDBJ databases">
        <title>Epibacterium sp. nov., isolated from seawater.</title>
        <authorList>
            <person name="Zhang X."/>
            <person name="Li N."/>
        </authorList>
    </citation>
    <scope>NUCLEOTIDE SEQUENCE [LARGE SCALE GENOMIC DNA]</scope>
    <source>
        <strain evidence="6 7">SM1979</strain>
    </source>
</reference>
<organism evidence="6 7">
    <name type="scientific">Tritonibacter litoralis</name>
    <dbReference type="NCBI Taxonomy" id="2662264"/>
    <lineage>
        <taxon>Bacteria</taxon>
        <taxon>Pseudomonadati</taxon>
        <taxon>Pseudomonadota</taxon>
        <taxon>Alphaproteobacteria</taxon>
        <taxon>Rhodobacterales</taxon>
        <taxon>Paracoccaceae</taxon>
        <taxon>Tritonibacter</taxon>
    </lineage>
</organism>
<dbReference type="GO" id="GO:0006351">
    <property type="term" value="P:DNA-templated transcription"/>
    <property type="evidence" value="ECO:0007669"/>
    <property type="project" value="TreeGrafter"/>
</dbReference>
<evidence type="ECO:0000313" key="7">
    <source>
        <dbReference type="Proteomes" id="UP000444174"/>
    </source>
</evidence>
<evidence type="ECO:0000259" key="5">
    <source>
        <dbReference type="PROSITE" id="PS50931"/>
    </source>
</evidence>
<proteinExistence type="inferred from homology"/>
<dbReference type="Gene3D" id="1.10.10.10">
    <property type="entry name" value="Winged helix-like DNA-binding domain superfamily/Winged helix DNA-binding domain"/>
    <property type="match status" value="1"/>
</dbReference>
<dbReference type="InterPro" id="IPR058163">
    <property type="entry name" value="LysR-type_TF_proteobact-type"/>
</dbReference>
<gene>
    <name evidence="6" type="ORF">GFB49_17630</name>
</gene>
<keyword evidence="3" id="KW-0238">DNA-binding</keyword>
<comment type="similarity">
    <text evidence="1">Belongs to the LysR transcriptional regulatory family.</text>
</comment>
<sequence>MRQYDWNDLKLFLLFLRSGSTRRAGAMTGVSHSTVARRLEALSTLAGGPLFQRVSGRLEVTGIGQDVLTAARAIESEIIALDRRAFGQNRELEGPVVLSMGDVLAVTPMLSILARFCQSYPNIDLRIITSASLSDLDRREADLALRFSHSPSDHLVGRKLTQTARAIYASRDYVRRFGPDLAVGGAGWISFSPDTSTEGWKKATPFAKLPTHLRILDMRAQQSSCRAGAGIVMLPCMLCDPDPELVRITEPEFVPRQDLWLLRHAELRDNVRVRALRDHIVGELPDLLPLLRGETAETFGQDARA</sequence>
<dbReference type="InterPro" id="IPR036388">
    <property type="entry name" value="WH-like_DNA-bd_sf"/>
</dbReference>
<dbReference type="RefSeq" id="WP_153217266.1">
    <property type="nucleotide sequence ID" value="NZ_WIBF01000013.1"/>
</dbReference>
<dbReference type="GO" id="GO:0003700">
    <property type="term" value="F:DNA-binding transcription factor activity"/>
    <property type="evidence" value="ECO:0007669"/>
    <property type="project" value="InterPro"/>
</dbReference>
<evidence type="ECO:0000313" key="6">
    <source>
        <dbReference type="EMBL" id="MQQ10292.1"/>
    </source>
</evidence>
<keyword evidence="7" id="KW-1185">Reference proteome</keyword>
<evidence type="ECO:0000256" key="3">
    <source>
        <dbReference type="ARBA" id="ARBA00023125"/>
    </source>
</evidence>
<dbReference type="Proteomes" id="UP000444174">
    <property type="component" value="Unassembled WGS sequence"/>
</dbReference>
<dbReference type="SUPFAM" id="SSF46785">
    <property type="entry name" value="Winged helix' DNA-binding domain"/>
    <property type="match status" value="1"/>
</dbReference>
<dbReference type="InterPro" id="IPR005119">
    <property type="entry name" value="LysR_subst-bd"/>
</dbReference>
<protein>
    <submittedName>
        <fullName evidence="6">LysR family transcriptional regulator</fullName>
    </submittedName>
</protein>
<accession>A0A843YM19</accession>
<evidence type="ECO:0000256" key="1">
    <source>
        <dbReference type="ARBA" id="ARBA00009437"/>
    </source>
</evidence>
<keyword evidence="2" id="KW-0805">Transcription regulation</keyword>
<evidence type="ECO:0000256" key="2">
    <source>
        <dbReference type="ARBA" id="ARBA00023015"/>
    </source>
</evidence>
<dbReference type="GO" id="GO:0043565">
    <property type="term" value="F:sequence-specific DNA binding"/>
    <property type="evidence" value="ECO:0007669"/>
    <property type="project" value="TreeGrafter"/>
</dbReference>
<dbReference type="PANTHER" id="PTHR30537:SF3">
    <property type="entry name" value="TRANSCRIPTIONAL REGULATORY PROTEIN"/>
    <property type="match status" value="1"/>
</dbReference>
<dbReference type="PANTHER" id="PTHR30537">
    <property type="entry name" value="HTH-TYPE TRANSCRIPTIONAL REGULATOR"/>
    <property type="match status" value="1"/>
</dbReference>
<dbReference type="EMBL" id="WIBF01000013">
    <property type="protein sequence ID" value="MQQ10292.1"/>
    <property type="molecule type" value="Genomic_DNA"/>
</dbReference>
<keyword evidence="4" id="KW-0804">Transcription</keyword>
<dbReference type="Gene3D" id="3.40.190.290">
    <property type="match status" value="1"/>
</dbReference>
<feature type="domain" description="HTH lysR-type" evidence="5">
    <location>
        <begin position="4"/>
        <end position="61"/>
    </location>
</feature>
<dbReference type="Pfam" id="PF03466">
    <property type="entry name" value="LysR_substrate"/>
    <property type="match status" value="1"/>
</dbReference>
<evidence type="ECO:0000256" key="4">
    <source>
        <dbReference type="ARBA" id="ARBA00023163"/>
    </source>
</evidence>
<dbReference type="SUPFAM" id="SSF53850">
    <property type="entry name" value="Periplasmic binding protein-like II"/>
    <property type="match status" value="1"/>
</dbReference>
<dbReference type="PROSITE" id="PS50931">
    <property type="entry name" value="HTH_LYSR"/>
    <property type="match status" value="1"/>
</dbReference>
<name>A0A843YM19_9RHOB</name>